<dbReference type="OrthoDB" id="2496751at2"/>
<dbReference type="Proteomes" id="UP000295636">
    <property type="component" value="Unassembled WGS sequence"/>
</dbReference>
<keyword evidence="2" id="KW-1185">Reference proteome</keyword>
<name>A0A4R5K977_9BACL</name>
<dbReference type="RefSeq" id="WP_133236443.1">
    <property type="nucleotide sequence ID" value="NZ_SMRT01000030.1"/>
</dbReference>
<accession>A0A4R5K977</accession>
<comment type="caution">
    <text evidence="1">The sequence shown here is derived from an EMBL/GenBank/DDBJ whole genome shotgun (WGS) entry which is preliminary data.</text>
</comment>
<gene>
    <name evidence="1" type="ORF">E1757_33425</name>
</gene>
<protein>
    <submittedName>
        <fullName evidence="1">Uncharacterized protein</fullName>
    </submittedName>
</protein>
<reference evidence="1 2" key="1">
    <citation type="submission" date="2019-03" db="EMBL/GenBank/DDBJ databases">
        <title>This is whole genome sequence of Paenibacillus sp MS74 strain.</title>
        <authorList>
            <person name="Trinh H.N."/>
        </authorList>
    </citation>
    <scope>NUCLEOTIDE SEQUENCE [LARGE SCALE GENOMIC DNA]</scope>
    <source>
        <strain evidence="1 2">MS74</strain>
    </source>
</reference>
<evidence type="ECO:0000313" key="1">
    <source>
        <dbReference type="EMBL" id="TDF91135.1"/>
    </source>
</evidence>
<organism evidence="1 2">
    <name type="scientific">Paenibacillus piri</name>
    <dbReference type="NCBI Taxonomy" id="2547395"/>
    <lineage>
        <taxon>Bacteria</taxon>
        <taxon>Bacillati</taxon>
        <taxon>Bacillota</taxon>
        <taxon>Bacilli</taxon>
        <taxon>Bacillales</taxon>
        <taxon>Paenibacillaceae</taxon>
        <taxon>Paenibacillus</taxon>
    </lineage>
</organism>
<dbReference type="EMBL" id="SMRT01000030">
    <property type="protein sequence ID" value="TDF91135.1"/>
    <property type="molecule type" value="Genomic_DNA"/>
</dbReference>
<dbReference type="AlphaFoldDB" id="A0A4R5K977"/>
<proteinExistence type="predicted"/>
<evidence type="ECO:0000313" key="2">
    <source>
        <dbReference type="Proteomes" id="UP000295636"/>
    </source>
</evidence>
<sequence length="327" mass="37240">MVKARCMKRIIAVILSFGLIFSFTIGLDAAAPPNSSAYQKSGRSMLPPVISLLEDTNLYPVPDESVEPWAALTPQDVSTVEADVDHPYLEGDTQGKIWIKIKTTWLGDLWVHLEREKVGILKPADTYLALLWDARLYSEPVRSAMTEAVLSPQTVHANAVFESPFAMYSSSYRIETSWLGDRWIVANPHYLQVEVLNSELDLPTETLYMDEYDTANRLQRSSDARFIPAQKVFAMEKTDNGVYHVRGQNGSTFWVNPQFAQPVGVKKIDETIELTKNTEQHLFPTMPFPIFGLISPQKVNAFEQWDDPQGNRWYRIHSWSGEMWIQP</sequence>